<dbReference type="AlphaFoldDB" id="A0A1H1ERU0"/>
<dbReference type="STRING" id="995062.SAMN04489718_2638"/>
<gene>
    <name evidence="2" type="ORF">SAMN04489718_2638</name>
</gene>
<accession>A0A1H1ERU0</accession>
<dbReference type="EMBL" id="FNKO01000002">
    <property type="protein sequence ID" value="SDQ90826.1"/>
    <property type="molecule type" value="Genomic_DNA"/>
</dbReference>
<dbReference type="Pfam" id="PF03995">
    <property type="entry name" value="Inhibitor_I36"/>
    <property type="match status" value="1"/>
</dbReference>
<dbReference type="RefSeq" id="WP_092524288.1">
    <property type="nucleotide sequence ID" value="NZ_FNKO01000002.1"/>
</dbReference>
<sequence>MKLASRVTTSRGELTGGELTGGERTRPRTAAPRRLRARCTPLVLALAAVALGAPAAAASGPAQDPAQDEAQCESGVFCAWPEQQYGGSPHSADLRTTNMEECVPLSGDLEAHSFVNRLNRPVTVYQDAHCGTRGEFSTYPEGSFVPRSPFVVRAFKIWTH</sequence>
<protein>
    <recommendedName>
        <fullName evidence="4">Peptidase inhibitor family I36</fullName>
    </recommendedName>
</protein>
<feature type="region of interest" description="Disordered" evidence="1">
    <location>
        <begin position="1"/>
        <end position="32"/>
    </location>
</feature>
<name>A0A1H1ERU0_9ACTN</name>
<reference evidence="3" key="1">
    <citation type="submission" date="2016-10" db="EMBL/GenBank/DDBJ databases">
        <authorList>
            <person name="Varghese N."/>
            <person name="Submissions S."/>
        </authorList>
    </citation>
    <scope>NUCLEOTIDE SEQUENCE [LARGE SCALE GENOMIC DNA]</scope>
    <source>
        <strain evidence="3">DSM 45459</strain>
    </source>
</reference>
<evidence type="ECO:0000256" key="1">
    <source>
        <dbReference type="SAM" id="MobiDB-lite"/>
    </source>
</evidence>
<dbReference type="Proteomes" id="UP000199301">
    <property type="component" value="Unassembled WGS sequence"/>
</dbReference>
<evidence type="ECO:0000313" key="3">
    <source>
        <dbReference type="Proteomes" id="UP000199301"/>
    </source>
</evidence>
<proteinExistence type="predicted"/>
<evidence type="ECO:0000313" key="2">
    <source>
        <dbReference type="EMBL" id="SDQ90826.1"/>
    </source>
</evidence>
<dbReference type="OrthoDB" id="5196292at2"/>
<organism evidence="2 3">
    <name type="scientific">Actinopolyspora saharensis</name>
    <dbReference type="NCBI Taxonomy" id="995062"/>
    <lineage>
        <taxon>Bacteria</taxon>
        <taxon>Bacillati</taxon>
        <taxon>Actinomycetota</taxon>
        <taxon>Actinomycetes</taxon>
        <taxon>Actinopolysporales</taxon>
        <taxon>Actinopolysporaceae</taxon>
        <taxon>Actinopolyspora</taxon>
    </lineage>
</organism>
<evidence type="ECO:0008006" key="4">
    <source>
        <dbReference type="Google" id="ProtNLM"/>
    </source>
</evidence>
<keyword evidence="3" id="KW-1185">Reference proteome</keyword>